<evidence type="ECO:0000313" key="2">
    <source>
        <dbReference type="Proteomes" id="UP000050425"/>
    </source>
</evidence>
<organism evidence="1 2">
    <name type="scientific">Pseudomonas syringae pv. antirrhini</name>
    <dbReference type="NCBI Taxonomy" id="251702"/>
    <lineage>
        <taxon>Bacteria</taxon>
        <taxon>Pseudomonadati</taxon>
        <taxon>Pseudomonadota</taxon>
        <taxon>Gammaproteobacteria</taxon>
        <taxon>Pseudomonadales</taxon>
        <taxon>Pseudomonadaceae</taxon>
        <taxon>Pseudomonas</taxon>
    </lineage>
</organism>
<gene>
    <name evidence="1" type="ORF">ALO88_200089</name>
</gene>
<dbReference type="Proteomes" id="UP000050425">
    <property type="component" value="Unassembled WGS sequence"/>
</dbReference>
<dbReference type="EMBL" id="LJPT01000112">
    <property type="protein sequence ID" value="KPW47408.1"/>
    <property type="molecule type" value="Genomic_DNA"/>
</dbReference>
<dbReference type="AlphaFoldDB" id="A0A0P9JXC7"/>
<accession>A0A0P9JXC7</accession>
<name>A0A0P9JXC7_9PSED</name>
<protein>
    <submittedName>
        <fullName evidence="1">Uncharacterized protein</fullName>
    </submittedName>
</protein>
<comment type="caution">
    <text evidence="1">The sequence shown here is derived from an EMBL/GenBank/DDBJ whole genome shotgun (WGS) entry which is preliminary data.</text>
</comment>
<proteinExistence type="predicted"/>
<evidence type="ECO:0000313" key="1">
    <source>
        <dbReference type="EMBL" id="KPW47408.1"/>
    </source>
</evidence>
<sequence length="46" mass="5438">MDGLRREVTWQVTFDAKMISGHTRPSFFRELVSWPSIELSNLSKHF</sequence>
<reference evidence="1 2" key="1">
    <citation type="submission" date="2015-09" db="EMBL/GenBank/DDBJ databases">
        <title>Genome announcement of multiple Pseudomonas syringae strains.</title>
        <authorList>
            <person name="Thakur S."/>
            <person name="Wang P.W."/>
            <person name="Gong Y."/>
            <person name="Weir B.S."/>
            <person name="Guttman D.S."/>
        </authorList>
    </citation>
    <scope>NUCLEOTIDE SEQUENCE [LARGE SCALE GENOMIC DNA]</scope>
    <source>
        <strain evidence="1 2">ICMP4303</strain>
    </source>
</reference>